<dbReference type="Proteomes" id="UP000326877">
    <property type="component" value="Unassembled WGS sequence"/>
</dbReference>
<feature type="region of interest" description="Disordered" evidence="1">
    <location>
        <begin position="271"/>
        <end position="300"/>
    </location>
</feature>
<evidence type="ECO:0000313" key="3">
    <source>
        <dbReference type="EMBL" id="KAE8390662.1"/>
    </source>
</evidence>
<dbReference type="OrthoDB" id="8062037at2759"/>
<gene>
    <name evidence="3" type="ORF">BDV23DRAFT_154598</name>
</gene>
<evidence type="ECO:0000256" key="1">
    <source>
        <dbReference type="SAM" id="MobiDB-lite"/>
    </source>
</evidence>
<protein>
    <recommendedName>
        <fullName evidence="4">Transmembrane protein</fullName>
    </recommendedName>
</protein>
<evidence type="ECO:0000256" key="2">
    <source>
        <dbReference type="SAM" id="Phobius"/>
    </source>
</evidence>
<reference evidence="3" key="1">
    <citation type="submission" date="2019-04" db="EMBL/GenBank/DDBJ databases">
        <title>Friends and foes A comparative genomics studyof 23 Aspergillus species from section Flavi.</title>
        <authorList>
            <consortium name="DOE Joint Genome Institute"/>
            <person name="Kjaerbolling I."/>
            <person name="Vesth T."/>
            <person name="Frisvad J.C."/>
            <person name="Nybo J.L."/>
            <person name="Theobald S."/>
            <person name="Kildgaard S."/>
            <person name="Isbrandt T."/>
            <person name="Kuo A."/>
            <person name="Sato A."/>
            <person name="Lyhne E.K."/>
            <person name="Kogle M.E."/>
            <person name="Wiebenga A."/>
            <person name="Kun R.S."/>
            <person name="Lubbers R.J."/>
            <person name="Makela M.R."/>
            <person name="Barry K."/>
            <person name="Chovatia M."/>
            <person name="Clum A."/>
            <person name="Daum C."/>
            <person name="Haridas S."/>
            <person name="He G."/>
            <person name="LaButti K."/>
            <person name="Lipzen A."/>
            <person name="Mondo S."/>
            <person name="Riley R."/>
            <person name="Salamov A."/>
            <person name="Simmons B.A."/>
            <person name="Magnuson J.K."/>
            <person name="Henrissat B."/>
            <person name="Mortensen U.H."/>
            <person name="Larsen T.O."/>
            <person name="Devries R.P."/>
            <person name="Grigoriev I.V."/>
            <person name="Machida M."/>
            <person name="Baker S.E."/>
            <person name="Andersen M.R."/>
        </authorList>
    </citation>
    <scope>NUCLEOTIDE SEQUENCE [LARGE SCALE GENOMIC DNA]</scope>
    <source>
        <strain evidence="3">IBT 14317</strain>
    </source>
</reference>
<keyword evidence="2" id="KW-1133">Transmembrane helix</keyword>
<organism evidence="3">
    <name type="scientific">Petromyces alliaceus</name>
    <name type="common">Aspergillus alliaceus</name>
    <dbReference type="NCBI Taxonomy" id="209559"/>
    <lineage>
        <taxon>Eukaryota</taxon>
        <taxon>Fungi</taxon>
        <taxon>Dikarya</taxon>
        <taxon>Ascomycota</taxon>
        <taxon>Pezizomycotina</taxon>
        <taxon>Eurotiomycetes</taxon>
        <taxon>Eurotiomycetidae</taxon>
        <taxon>Eurotiales</taxon>
        <taxon>Aspergillaceae</taxon>
        <taxon>Aspergillus</taxon>
        <taxon>Aspergillus subgen. Circumdati</taxon>
    </lineage>
</organism>
<feature type="region of interest" description="Disordered" evidence="1">
    <location>
        <begin position="71"/>
        <end position="95"/>
    </location>
</feature>
<sequence length="404" mass="45531">MFRLRQLLPVSKIFFRISPPLSQTSNTTNVRHVKFKRPWIRKFFATFFLYGAAFHLWSSFILLQFDDTQDDVDTAQEPPPGCDQGSDEESVDNRANETVDSDTVFIPLGLPRLRKGELYAASDPEWQEFVKVSRDREKLQLLRDELASIVQKDASQSKILSRVLGGPLTVTGFWLVHHFPSRAPPDYRRSGLEFADSGISWVSKPMSLEDGDRLQRCIQPLYVALAVKDAYMILVKKQLSRLNITVLEQERAPDTPSLPSRKALSSDLQTLDGLHPVPRSEEQVTSSASHRESTPPEKNVARLHPSIIISTLQCLPLPKLGPGSDLYAASLAFRMRLNDSWTRDRHRPQRGAFYFIGPVGLKGPKGFCRVEVRGEYDPATATWSLVSMQLKDVSIFNQKALGGP</sequence>
<dbReference type="AlphaFoldDB" id="A0A5N7C957"/>
<accession>A0A5N7C957</accession>
<keyword evidence="2" id="KW-0812">Transmembrane</keyword>
<keyword evidence="2" id="KW-0472">Membrane</keyword>
<name>A0A5N7C957_PETAA</name>
<feature type="transmembrane region" description="Helical" evidence="2">
    <location>
        <begin position="43"/>
        <end position="63"/>
    </location>
</feature>
<dbReference type="EMBL" id="ML735252">
    <property type="protein sequence ID" value="KAE8390662.1"/>
    <property type="molecule type" value="Genomic_DNA"/>
</dbReference>
<evidence type="ECO:0008006" key="4">
    <source>
        <dbReference type="Google" id="ProtNLM"/>
    </source>
</evidence>
<proteinExistence type="predicted"/>